<comment type="caution">
    <text evidence="2">The sequence shown here is derived from an EMBL/GenBank/DDBJ whole genome shotgun (WGS) entry which is preliminary data.</text>
</comment>
<dbReference type="Proteomes" id="UP000658514">
    <property type="component" value="Unassembled WGS sequence"/>
</dbReference>
<protein>
    <submittedName>
        <fullName evidence="2">Uncharacterized protein</fullName>
    </submittedName>
</protein>
<organism evidence="2 3">
    <name type="scientific">Calothrix parietina FACHB-288</name>
    <dbReference type="NCBI Taxonomy" id="2692896"/>
    <lineage>
        <taxon>Bacteria</taxon>
        <taxon>Bacillati</taxon>
        <taxon>Cyanobacteriota</taxon>
        <taxon>Cyanophyceae</taxon>
        <taxon>Nostocales</taxon>
        <taxon>Calotrichaceae</taxon>
        <taxon>Calothrix</taxon>
    </lineage>
</organism>
<dbReference type="RefSeq" id="WP_190538661.1">
    <property type="nucleotide sequence ID" value="NZ_CAWPNO010000073.1"/>
</dbReference>
<keyword evidence="1" id="KW-0812">Transmembrane</keyword>
<evidence type="ECO:0000313" key="2">
    <source>
        <dbReference type="EMBL" id="MBD2194587.1"/>
    </source>
</evidence>
<evidence type="ECO:0000256" key="1">
    <source>
        <dbReference type="SAM" id="Phobius"/>
    </source>
</evidence>
<keyword evidence="1" id="KW-1133">Transmembrane helix</keyword>
<accession>A0ABR8A732</accession>
<gene>
    <name evidence="2" type="ORF">H6G24_03630</name>
</gene>
<feature type="transmembrane region" description="Helical" evidence="1">
    <location>
        <begin position="6"/>
        <end position="26"/>
    </location>
</feature>
<reference evidence="2 3" key="1">
    <citation type="journal article" date="2020" name="ISME J.">
        <title>Comparative genomics reveals insights into cyanobacterial evolution and habitat adaptation.</title>
        <authorList>
            <person name="Chen M.Y."/>
            <person name="Teng W.K."/>
            <person name="Zhao L."/>
            <person name="Hu C.X."/>
            <person name="Zhou Y.K."/>
            <person name="Han B.P."/>
            <person name="Song L.R."/>
            <person name="Shu W.S."/>
        </authorList>
    </citation>
    <scope>NUCLEOTIDE SEQUENCE [LARGE SCALE GENOMIC DNA]</scope>
    <source>
        <strain evidence="2 3">FACHB-288</strain>
    </source>
</reference>
<keyword evidence="3" id="KW-1185">Reference proteome</keyword>
<name>A0ABR8A732_9CYAN</name>
<keyword evidence="1" id="KW-0472">Membrane</keyword>
<evidence type="ECO:0000313" key="3">
    <source>
        <dbReference type="Proteomes" id="UP000658514"/>
    </source>
</evidence>
<dbReference type="EMBL" id="JACJQH010000004">
    <property type="protein sequence ID" value="MBD2194587.1"/>
    <property type="molecule type" value="Genomic_DNA"/>
</dbReference>
<sequence length="51" mass="6023">MLIREYAEILLIFPMVSVLITLRFSVGDAMPKRLFSLLRVIILFQRDYHAI</sequence>
<proteinExistence type="predicted"/>